<dbReference type="OrthoDB" id="3647at2759"/>
<name>A0A4Z2E8N4_9TELE</name>
<dbReference type="Proteomes" id="UP000314294">
    <property type="component" value="Unassembled WGS sequence"/>
</dbReference>
<proteinExistence type="predicted"/>
<protein>
    <submittedName>
        <fullName evidence="1">Williams-Beuren syndrome chromosomal region 27 protein</fullName>
    </submittedName>
</protein>
<keyword evidence="2" id="KW-1185">Reference proteome</keyword>
<evidence type="ECO:0000313" key="1">
    <source>
        <dbReference type="EMBL" id="TNN25121.1"/>
    </source>
</evidence>
<comment type="caution">
    <text evidence="1">The sequence shown here is derived from an EMBL/GenBank/DDBJ whole genome shotgun (WGS) entry which is preliminary data.</text>
</comment>
<accession>A0A4Z2E8N4</accession>
<organism evidence="1 2">
    <name type="scientific">Liparis tanakae</name>
    <name type="common">Tanaka's snailfish</name>
    <dbReference type="NCBI Taxonomy" id="230148"/>
    <lineage>
        <taxon>Eukaryota</taxon>
        <taxon>Metazoa</taxon>
        <taxon>Chordata</taxon>
        <taxon>Craniata</taxon>
        <taxon>Vertebrata</taxon>
        <taxon>Euteleostomi</taxon>
        <taxon>Actinopterygii</taxon>
        <taxon>Neopterygii</taxon>
        <taxon>Teleostei</taxon>
        <taxon>Neoteleostei</taxon>
        <taxon>Acanthomorphata</taxon>
        <taxon>Eupercaria</taxon>
        <taxon>Perciformes</taxon>
        <taxon>Cottioidei</taxon>
        <taxon>Cottales</taxon>
        <taxon>Liparidae</taxon>
        <taxon>Liparis</taxon>
    </lineage>
</organism>
<dbReference type="EMBL" id="SRLO01013373">
    <property type="protein sequence ID" value="TNN25121.1"/>
    <property type="molecule type" value="Genomic_DNA"/>
</dbReference>
<dbReference type="AlphaFoldDB" id="A0A4Z2E8N4"/>
<reference evidence="1 2" key="1">
    <citation type="submission" date="2019-03" db="EMBL/GenBank/DDBJ databases">
        <title>First draft genome of Liparis tanakae, snailfish: a comprehensive survey of snailfish specific genes.</title>
        <authorList>
            <person name="Kim W."/>
            <person name="Song I."/>
            <person name="Jeong J.-H."/>
            <person name="Kim D."/>
            <person name="Kim S."/>
            <person name="Ryu S."/>
            <person name="Song J.Y."/>
            <person name="Lee S.K."/>
        </authorList>
    </citation>
    <scope>NUCLEOTIDE SEQUENCE [LARGE SCALE GENOMIC DNA]</scope>
    <source>
        <tissue evidence="1">Muscle</tissue>
    </source>
</reference>
<sequence>MIVGALRPGFVPVSVLRELCLAAKPGGYVCMSRNGLESQSGHQYKLSLEAELQLMEEEGLWSHVTTRETDRYMIDMYKYCDAEQKDKYVHGTMYLYRKSLQ</sequence>
<evidence type="ECO:0000313" key="2">
    <source>
        <dbReference type="Proteomes" id="UP000314294"/>
    </source>
</evidence>
<gene>
    <name evidence="1" type="primary">WBSCR27_1</name>
    <name evidence="1" type="ORF">EYF80_064751</name>
</gene>